<comment type="similarity">
    <text evidence="1">Belongs to the SRR1 family.</text>
</comment>
<sequence length="235" mass="26358">MTCNDETDKWVPSTSRRKNRGLGRKQQNPTLVARLQGLQDNLDSAWLHDCTNILAPHINTKELKVLSVRCLGLGSPESSDNARAQLAFLLRICKNFGIKSSSIAVYDPVFTEKDKSLFQELGIRVLSETESDGDPVEAPTLFFMPHCDLLLYENVLCANWSLDHLCHILFICNTFGEYLQNNSARSLESKAPHLLKLAPRLTSTPLPPSPDWPGAFNNTSVQFLPSQETELMLKF</sequence>
<keyword evidence="5" id="KW-1185">Reference proteome</keyword>
<evidence type="ECO:0000313" key="5">
    <source>
        <dbReference type="Proteomes" id="UP000518752"/>
    </source>
</evidence>
<dbReference type="OrthoDB" id="551431at2759"/>
<dbReference type="Pfam" id="PF07985">
    <property type="entry name" value="SRR1"/>
    <property type="match status" value="1"/>
</dbReference>
<proteinExistence type="inferred from homology"/>
<dbReference type="Proteomes" id="UP000518752">
    <property type="component" value="Unassembled WGS sequence"/>
</dbReference>
<comment type="caution">
    <text evidence="4">The sequence shown here is derived from an EMBL/GenBank/DDBJ whole genome shotgun (WGS) entry which is preliminary data.</text>
</comment>
<dbReference type="GO" id="GO:0005737">
    <property type="term" value="C:cytoplasm"/>
    <property type="evidence" value="ECO:0007669"/>
    <property type="project" value="TreeGrafter"/>
</dbReference>
<dbReference type="PANTHER" id="PTHR28626">
    <property type="entry name" value="SRR1-LIKE PROTEIN"/>
    <property type="match status" value="1"/>
</dbReference>
<evidence type="ECO:0000256" key="1">
    <source>
        <dbReference type="ARBA" id="ARBA00009856"/>
    </source>
</evidence>
<feature type="region of interest" description="Disordered" evidence="2">
    <location>
        <begin position="1"/>
        <end position="26"/>
    </location>
</feature>
<accession>A0A8H5I0U8</accession>
<feature type="domain" description="SRR1-like" evidence="3">
    <location>
        <begin position="54"/>
        <end position="223"/>
    </location>
</feature>
<evidence type="ECO:0000313" key="4">
    <source>
        <dbReference type="EMBL" id="KAF5392957.1"/>
    </source>
</evidence>
<evidence type="ECO:0000256" key="2">
    <source>
        <dbReference type="SAM" id="MobiDB-lite"/>
    </source>
</evidence>
<dbReference type="GO" id="GO:0005634">
    <property type="term" value="C:nucleus"/>
    <property type="evidence" value="ECO:0007669"/>
    <property type="project" value="TreeGrafter"/>
</dbReference>
<evidence type="ECO:0000259" key="3">
    <source>
        <dbReference type="Pfam" id="PF07985"/>
    </source>
</evidence>
<name>A0A8H5I0U8_9AGAR</name>
<gene>
    <name evidence="4" type="ORF">D9757_001274</name>
</gene>
<dbReference type="AlphaFoldDB" id="A0A8H5I0U8"/>
<organism evidence="4 5">
    <name type="scientific">Collybiopsis confluens</name>
    <dbReference type="NCBI Taxonomy" id="2823264"/>
    <lineage>
        <taxon>Eukaryota</taxon>
        <taxon>Fungi</taxon>
        <taxon>Dikarya</taxon>
        <taxon>Basidiomycota</taxon>
        <taxon>Agaricomycotina</taxon>
        <taxon>Agaricomycetes</taxon>
        <taxon>Agaricomycetidae</taxon>
        <taxon>Agaricales</taxon>
        <taxon>Marasmiineae</taxon>
        <taxon>Omphalotaceae</taxon>
        <taxon>Collybiopsis</taxon>
    </lineage>
</organism>
<dbReference type="InterPro" id="IPR012942">
    <property type="entry name" value="SRR1-like"/>
</dbReference>
<dbReference type="EMBL" id="JAACJN010000003">
    <property type="protein sequence ID" value="KAF5392957.1"/>
    <property type="molecule type" value="Genomic_DNA"/>
</dbReference>
<dbReference type="InterPro" id="IPR040044">
    <property type="entry name" value="SRR1L"/>
</dbReference>
<reference evidence="4 5" key="1">
    <citation type="journal article" date="2020" name="ISME J.">
        <title>Uncovering the hidden diversity of litter-decomposition mechanisms in mushroom-forming fungi.</title>
        <authorList>
            <person name="Floudas D."/>
            <person name="Bentzer J."/>
            <person name="Ahren D."/>
            <person name="Johansson T."/>
            <person name="Persson P."/>
            <person name="Tunlid A."/>
        </authorList>
    </citation>
    <scope>NUCLEOTIDE SEQUENCE [LARGE SCALE GENOMIC DNA]</scope>
    <source>
        <strain evidence="4 5">CBS 406.79</strain>
    </source>
</reference>
<protein>
    <recommendedName>
        <fullName evidence="3">SRR1-like domain-containing protein</fullName>
    </recommendedName>
</protein>
<dbReference type="PANTHER" id="PTHR28626:SF3">
    <property type="entry name" value="SRR1-LIKE PROTEIN"/>
    <property type="match status" value="1"/>
</dbReference>